<reference evidence="1" key="1">
    <citation type="submission" date="2020-03" db="EMBL/GenBank/DDBJ databases">
        <authorList>
            <person name="Weist P."/>
        </authorList>
    </citation>
    <scope>NUCLEOTIDE SEQUENCE</scope>
</reference>
<protein>
    <submittedName>
        <fullName evidence="1">Uncharacterized protein</fullName>
    </submittedName>
</protein>
<keyword evidence="2" id="KW-1185">Reference proteome</keyword>
<name>A0A9N7YUC8_PLEPL</name>
<organism evidence="1 2">
    <name type="scientific">Pleuronectes platessa</name>
    <name type="common">European plaice</name>
    <dbReference type="NCBI Taxonomy" id="8262"/>
    <lineage>
        <taxon>Eukaryota</taxon>
        <taxon>Metazoa</taxon>
        <taxon>Chordata</taxon>
        <taxon>Craniata</taxon>
        <taxon>Vertebrata</taxon>
        <taxon>Euteleostomi</taxon>
        <taxon>Actinopterygii</taxon>
        <taxon>Neopterygii</taxon>
        <taxon>Teleostei</taxon>
        <taxon>Neoteleostei</taxon>
        <taxon>Acanthomorphata</taxon>
        <taxon>Carangaria</taxon>
        <taxon>Pleuronectiformes</taxon>
        <taxon>Pleuronectoidei</taxon>
        <taxon>Pleuronectidae</taxon>
        <taxon>Pleuronectes</taxon>
    </lineage>
</organism>
<sequence>MNNPLPSDSLSCQSLDDNTRRRSTVELVCESSVWKLCHPVADCVKLFRSHSGTNAFVPTRAAIRGAPSMLMFLHCGDTSAAPRCSYQWSDTSWQRCRSKIFPERPCCGPCPGMRWWACC</sequence>
<comment type="caution">
    <text evidence="1">The sequence shown here is derived from an EMBL/GenBank/DDBJ whole genome shotgun (WGS) entry which is preliminary data.</text>
</comment>
<evidence type="ECO:0000313" key="2">
    <source>
        <dbReference type="Proteomes" id="UP001153269"/>
    </source>
</evidence>
<accession>A0A9N7YUC8</accession>
<dbReference type="Proteomes" id="UP001153269">
    <property type="component" value="Unassembled WGS sequence"/>
</dbReference>
<gene>
    <name evidence="1" type="ORF">PLEPLA_LOCUS32494</name>
</gene>
<evidence type="ECO:0000313" key="1">
    <source>
        <dbReference type="EMBL" id="CAB1444776.1"/>
    </source>
</evidence>
<dbReference type="EMBL" id="CADEAL010003446">
    <property type="protein sequence ID" value="CAB1444776.1"/>
    <property type="molecule type" value="Genomic_DNA"/>
</dbReference>
<proteinExistence type="predicted"/>
<dbReference type="AlphaFoldDB" id="A0A9N7YUC8"/>